<name>A0AAP7ZLF4_RALSL</name>
<accession>A0AAP7ZLF4</accession>
<dbReference type="AlphaFoldDB" id="A0AAP7ZLF4"/>
<dbReference type="Pfam" id="PF10076">
    <property type="entry name" value="Phage_Mu_Gp48"/>
    <property type="match status" value="1"/>
</dbReference>
<reference evidence="1 2" key="1">
    <citation type="submission" date="2017-04" db="EMBL/GenBank/DDBJ databases">
        <title>Genome Announcement: Closed genomes of Ralstonia solanacearum strains K60, UW551, and UW700.</title>
        <authorList>
            <person name="Hayes M."/>
            <person name="Macintyre A.M."/>
            <person name="Allen C."/>
        </authorList>
    </citation>
    <scope>NUCLEOTIDE SEQUENCE [LARGE SCALE GENOMIC DNA]</scope>
    <source>
        <strain evidence="1 2">UW25</strain>
    </source>
</reference>
<sequence length="188" mass="20422">MKHADLLALLLPPVSYAPRLAKMAATVVAEGNALDRAYASALQVALAITPYDVQQLLPDWERVYGLPDACCGATSSWQQRFNALIGKIVERGGLSSLYYVQRLAAQGYAITINEFHAATCVDDCGVGLYQDETGWQYTFEVVSQNNAVQVTTCGDTCGDPLATWGNSAIECLINRLKPSHTIPIFSYV</sequence>
<dbReference type="Proteomes" id="UP000216164">
    <property type="component" value="Unassembled WGS sequence"/>
</dbReference>
<evidence type="ECO:0000313" key="2">
    <source>
        <dbReference type="Proteomes" id="UP000216164"/>
    </source>
</evidence>
<protein>
    <recommendedName>
        <fullName evidence="3">Phage tail protein</fullName>
    </recommendedName>
</protein>
<evidence type="ECO:0008006" key="3">
    <source>
        <dbReference type="Google" id="ProtNLM"/>
    </source>
</evidence>
<proteinExistence type="predicted"/>
<organism evidence="1 2">
    <name type="scientific">Ralstonia solanacearum K60</name>
    <dbReference type="NCBI Taxonomy" id="1091042"/>
    <lineage>
        <taxon>Bacteria</taxon>
        <taxon>Pseudomonadati</taxon>
        <taxon>Pseudomonadota</taxon>
        <taxon>Betaproteobacteria</taxon>
        <taxon>Burkholderiales</taxon>
        <taxon>Burkholderiaceae</taxon>
        <taxon>Ralstonia</taxon>
        <taxon>Ralstonia solanacearum species complex</taxon>
    </lineage>
</organism>
<dbReference type="InterPro" id="IPR018755">
    <property type="entry name" value="Phage_Mu_Gp48"/>
</dbReference>
<evidence type="ECO:0000313" key="1">
    <source>
        <dbReference type="EMBL" id="OYQ12347.1"/>
    </source>
</evidence>
<comment type="caution">
    <text evidence="1">The sequence shown here is derived from an EMBL/GenBank/DDBJ whole genome shotgun (WGS) entry which is preliminary data.</text>
</comment>
<dbReference type="EMBL" id="NCTK01000001">
    <property type="protein sequence ID" value="OYQ12347.1"/>
    <property type="molecule type" value="Genomic_DNA"/>
</dbReference>
<gene>
    <name evidence="1" type="ORF">B7R77_03125</name>
</gene>
<dbReference type="RefSeq" id="WP_003268772.1">
    <property type="nucleotide sequence ID" value="NZ_NCTK01000001.1"/>
</dbReference>